<protein>
    <recommendedName>
        <fullName evidence="1">Cathepsin propeptide inhibitor domain-containing protein</fullName>
    </recommendedName>
</protein>
<feature type="domain" description="Cathepsin propeptide inhibitor" evidence="1">
    <location>
        <begin position="84"/>
        <end position="141"/>
    </location>
</feature>
<dbReference type="AlphaFoldDB" id="A0AAN9MX90"/>
<evidence type="ECO:0000313" key="3">
    <source>
        <dbReference type="Proteomes" id="UP001367508"/>
    </source>
</evidence>
<gene>
    <name evidence="2" type="ORF">VNO77_04850</name>
</gene>
<dbReference type="Gene3D" id="3.90.70.10">
    <property type="entry name" value="Cysteine proteinases"/>
    <property type="match status" value="1"/>
</dbReference>
<dbReference type="InterPro" id="IPR038765">
    <property type="entry name" value="Papain-like_cys_pep_sf"/>
</dbReference>
<dbReference type="InterPro" id="IPR013128">
    <property type="entry name" value="Peptidase_C1A"/>
</dbReference>
<organism evidence="2 3">
    <name type="scientific">Canavalia gladiata</name>
    <name type="common">Sword bean</name>
    <name type="synonym">Dolichos gladiatus</name>
    <dbReference type="NCBI Taxonomy" id="3824"/>
    <lineage>
        <taxon>Eukaryota</taxon>
        <taxon>Viridiplantae</taxon>
        <taxon>Streptophyta</taxon>
        <taxon>Embryophyta</taxon>
        <taxon>Tracheophyta</taxon>
        <taxon>Spermatophyta</taxon>
        <taxon>Magnoliopsida</taxon>
        <taxon>eudicotyledons</taxon>
        <taxon>Gunneridae</taxon>
        <taxon>Pentapetalae</taxon>
        <taxon>rosids</taxon>
        <taxon>fabids</taxon>
        <taxon>Fabales</taxon>
        <taxon>Fabaceae</taxon>
        <taxon>Papilionoideae</taxon>
        <taxon>50 kb inversion clade</taxon>
        <taxon>NPAAA clade</taxon>
        <taxon>indigoferoid/millettioid clade</taxon>
        <taxon>Phaseoleae</taxon>
        <taxon>Canavalia</taxon>
    </lineage>
</organism>
<dbReference type="Proteomes" id="UP001367508">
    <property type="component" value="Unassembled WGS sequence"/>
</dbReference>
<sequence length="230" mass="26725">MKEDDDTLISLICEAYKWLDCRIMESFIDVRFRISNITQRARWGKAMALTLERKSVVAIFIFFWTCTSYAMSRIISESSITKQHEEWMAIHGRVYADNAEKVKRQQIFKENLEFIENHNKQGNKRYNLSLNPFADLKNQEFLASHTGALYNPSTEPSNINDNLGYQNVSLSDIEPSLDWRDRGAVNPIKYQGTCGTFLYLINAKSIVTMPFKYQFTKKNVKIASFDVVFI</sequence>
<evidence type="ECO:0000313" key="2">
    <source>
        <dbReference type="EMBL" id="KAK7362729.1"/>
    </source>
</evidence>
<dbReference type="EMBL" id="JAYMYQ010000001">
    <property type="protein sequence ID" value="KAK7362729.1"/>
    <property type="molecule type" value="Genomic_DNA"/>
</dbReference>
<keyword evidence="3" id="KW-1185">Reference proteome</keyword>
<dbReference type="InterPro" id="IPR013201">
    <property type="entry name" value="Prot_inhib_I29"/>
</dbReference>
<proteinExistence type="predicted"/>
<comment type="caution">
    <text evidence="2">The sequence shown here is derived from an EMBL/GenBank/DDBJ whole genome shotgun (WGS) entry which is preliminary data.</text>
</comment>
<name>A0AAN9MX90_CANGL</name>
<dbReference type="SMART" id="SM00848">
    <property type="entry name" value="Inhibitor_I29"/>
    <property type="match status" value="1"/>
</dbReference>
<dbReference type="SUPFAM" id="SSF54001">
    <property type="entry name" value="Cysteine proteinases"/>
    <property type="match status" value="1"/>
</dbReference>
<dbReference type="GO" id="GO:0008234">
    <property type="term" value="F:cysteine-type peptidase activity"/>
    <property type="evidence" value="ECO:0007669"/>
    <property type="project" value="InterPro"/>
</dbReference>
<dbReference type="PANTHER" id="PTHR12411">
    <property type="entry name" value="CYSTEINE PROTEASE FAMILY C1-RELATED"/>
    <property type="match status" value="1"/>
</dbReference>
<dbReference type="Pfam" id="PF08246">
    <property type="entry name" value="Inhibitor_I29"/>
    <property type="match status" value="1"/>
</dbReference>
<reference evidence="2 3" key="1">
    <citation type="submission" date="2024-01" db="EMBL/GenBank/DDBJ databases">
        <title>The genomes of 5 underutilized Papilionoideae crops provide insights into root nodulation and disease resistanc.</title>
        <authorList>
            <person name="Jiang F."/>
        </authorList>
    </citation>
    <scope>NUCLEOTIDE SEQUENCE [LARGE SCALE GENOMIC DNA]</scope>
    <source>
        <strain evidence="2">LVBAO_FW01</strain>
        <tissue evidence="2">Leaves</tissue>
    </source>
</reference>
<accession>A0AAN9MX90</accession>
<evidence type="ECO:0000259" key="1">
    <source>
        <dbReference type="SMART" id="SM00848"/>
    </source>
</evidence>